<sequence length="197" mass="21996">MAKASVHHLYHGQRREEFYPQDVNELIELRARQRTFDGAYGRSALSNLGYALTILRIFDKRFYKIGILYTVLAGVLYVIAFLRQRHSLHDFADSSWTHPSFANPIQTKGQIGKRIFGRPFVTAGWIVVLLTAVVAGVEIGLLVLIFQHSGSPRTVDSIIVIASGGFCYSSAIDISAQARHNNPRCESGVLSQSKYLN</sequence>
<organism evidence="1 2">
    <name type="scientific">Phlebia brevispora</name>
    <dbReference type="NCBI Taxonomy" id="194682"/>
    <lineage>
        <taxon>Eukaryota</taxon>
        <taxon>Fungi</taxon>
        <taxon>Dikarya</taxon>
        <taxon>Basidiomycota</taxon>
        <taxon>Agaricomycotina</taxon>
        <taxon>Agaricomycetes</taxon>
        <taxon>Polyporales</taxon>
        <taxon>Meruliaceae</taxon>
        <taxon>Phlebia</taxon>
    </lineage>
</organism>
<name>A0ACC1RW43_9APHY</name>
<proteinExistence type="predicted"/>
<dbReference type="EMBL" id="JANHOG010002124">
    <property type="protein sequence ID" value="KAJ3526960.1"/>
    <property type="molecule type" value="Genomic_DNA"/>
</dbReference>
<keyword evidence="2" id="KW-1185">Reference proteome</keyword>
<reference evidence="1" key="1">
    <citation type="submission" date="2022-07" db="EMBL/GenBank/DDBJ databases">
        <title>Genome Sequence of Phlebia brevispora.</title>
        <authorList>
            <person name="Buettner E."/>
        </authorList>
    </citation>
    <scope>NUCLEOTIDE SEQUENCE</scope>
    <source>
        <strain evidence="1">MPL23</strain>
    </source>
</reference>
<accession>A0ACC1RW43</accession>
<gene>
    <name evidence="1" type="ORF">NM688_g8191</name>
</gene>
<protein>
    <submittedName>
        <fullName evidence="1">Uncharacterized protein</fullName>
    </submittedName>
</protein>
<comment type="caution">
    <text evidence="1">The sequence shown here is derived from an EMBL/GenBank/DDBJ whole genome shotgun (WGS) entry which is preliminary data.</text>
</comment>
<evidence type="ECO:0000313" key="1">
    <source>
        <dbReference type="EMBL" id="KAJ3526960.1"/>
    </source>
</evidence>
<evidence type="ECO:0000313" key="2">
    <source>
        <dbReference type="Proteomes" id="UP001148662"/>
    </source>
</evidence>
<dbReference type="Proteomes" id="UP001148662">
    <property type="component" value="Unassembled WGS sequence"/>
</dbReference>